<keyword evidence="4" id="KW-1185">Reference proteome</keyword>
<feature type="compositionally biased region" description="Basic and acidic residues" evidence="1">
    <location>
        <begin position="57"/>
        <end position="67"/>
    </location>
</feature>
<gene>
    <name evidence="2" type="ORF">CNMCM5793_005180</name>
    <name evidence="3" type="ORF">CNMCM6106_002325</name>
</gene>
<evidence type="ECO:0000313" key="2">
    <source>
        <dbReference type="EMBL" id="KAF7116688.1"/>
    </source>
</evidence>
<feature type="region of interest" description="Disordered" evidence="1">
    <location>
        <begin position="57"/>
        <end position="228"/>
    </location>
</feature>
<evidence type="ECO:0000313" key="4">
    <source>
        <dbReference type="Proteomes" id="UP000630445"/>
    </source>
</evidence>
<dbReference type="SUPFAM" id="SSF46689">
    <property type="entry name" value="Homeodomain-like"/>
    <property type="match status" value="1"/>
</dbReference>
<comment type="caution">
    <text evidence="2">The sequence shown here is derived from an EMBL/GenBank/DDBJ whole genome shotgun (WGS) entry which is preliminary data.</text>
</comment>
<proteinExistence type="predicted"/>
<evidence type="ECO:0008006" key="5">
    <source>
        <dbReference type="Google" id="ProtNLM"/>
    </source>
</evidence>
<protein>
    <recommendedName>
        <fullName evidence="5">Myb-like domain-containing protein</fullName>
    </recommendedName>
</protein>
<dbReference type="InterPro" id="IPR009057">
    <property type="entry name" value="Homeodomain-like_sf"/>
</dbReference>
<feature type="compositionally biased region" description="Acidic residues" evidence="1">
    <location>
        <begin position="68"/>
        <end position="135"/>
    </location>
</feature>
<dbReference type="EMBL" id="JACBAF010002138">
    <property type="protein sequence ID" value="KAF7166550.1"/>
    <property type="molecule type" value="Genomic_DNA"/>
</dbReference>
<dbReference type="Proteomes" id="UP000662466">
    <property type="component" value="Unassembled WGS sequence"/>
</dbReference>
<evidence type="ECO:0000313" key="3">
    <source>
        <dbReference type="EMBL" id="KAF7166550.1"/>
    </source>
</evidence>
<dbReference type="AlphaFoldDB" id="A0A8H6P3T8"/>
<name>A0A8H6P3T8_9EURO</name>
<evidence type="ECO:0000256" key="1">
    <source>
        <dbReference type="SAM" id="MobiDB-lite"/>
    </source>
</evidence>
<sequence length="254" mass="28727">MAGRNISRVRWTEPDKQRLLNFRDNHPDWSWKAIVEIFPGRSATGLCKMYSDLKKIKREEEAERMANNDDEETEETENDADEASEEMADQENNDDEASEEMENNDDEASEETASDNDESTEETANDDEESTEEMVDQANNDNEVTEEMVDQANDDQANDDDEASEEETNNHNDETNATELSKENKRSLEPEEDNEAPPRKQPKTGDVAANDDGDPDSNPSEGSEPKKGDIKLILEVTLAAHQLPITFAARVERR</sequence>
<feature type="compositionally biased region" description="Acidic residues" evidence="1">
    <location>
        <begin position="143"/>
        <end position="167"/>
    </location>
</feature>
<accession>A0A8H6P3T8</accession>
<dbReference type="Proteomes" id="UP000630445">
    <property type="component" value="Unassembled WGS sequence"/>
</dbReference>
<dbReference type="EMBL" id="JACBAD010002100">
    <property type="protein sequence ID" value="KAF7116688.1"/>
    <property type="molecule type" value="Genomic_DNA"/>
</dbReference>
<organism evidence="2 4">
    <name type="scientific">Aspergillus hiratsukae</name>
    <dbReference type="NCBI Taxonomy" id="1194566"/>
    <lineage>
        <taxon>Eukaryota</taxon>
        <taxon>Fungi</taxon>
        <taxon>Dikarya</taxon>
        <taxon>Ascomycota</taxon>
        <taxon>Pezizomycotina</taxon>
        <taxon>Eurotiomycetes</taxon>
        <taxon>Eurotiomycetidae</taxon>
        <taxon>Eurotiales</taxon>
        <taxon>Aspergillaceae</taxon>
        <taxon>Aspergillus</taxon>
        <taxon>Aspergillus subgen. Fumigati</taxon>
    </lineage>
</organism>
<reference evidence="2" key="1">
    <citation type="submission" date="2020-06" db="EMBL/GenBank/DDBJ databases">
        <title>Draft genome sequences of strains closely related to Aspergillus parafelis and Aspergillus hiratsukae.</title>
        <authorList>
            <person name="Dos Santos R.A.C."/>
            <person name="Rivero-Menendez O."/>
            <person name="Steenwyk J.L."/>
            <person name="Mead M.E."/>
            <person name="Goldman G.H."/>
            <person name="Alastruey-Izquierdo A."/>
            <person name="Rokas A."/>
        </authorList>
    </citation>
    <scope>NUCLEOTIDE SEQUENCE</scope>
    <source>
        <strain evidence="2">CNM-CM5793</strain>
        <strain evidence="3">CNM-CM6106</strain>
    </source>
</reference>
<feature type="compositionally biased region" description="Basic and acidic residues" evidence="1">
    <location>
        <begin position="168"/>
        <end position="189"/>
    </location>
</feature>